<reference evidence="1 2" key="1">
    <citation type="journal article" date="2018" name="IMA Fungus">
        <title>IMA Genome-F 10: Nine draft genome sequences of Claviceps purpurea s.lat., including C. arundinis, C. humidiphila, and C. cf. spartinae, pseudomolecules for the pitch canker pathogen Fusarium circinatum, draft genome of Davidsoniella eucalypti, Grosmannia galeiformis, Quambalaria eucalypti, and Teratosphaeria destructans.</title>
        <authorList>
            <person name="Wingfield B.D."/>
            <person name="Liu M."/>
            <person name="Nguyen H.D."/>
            <person name="Lane F.A."/>
            <person name="Morgan S.W."/>
            <person name="De Vos L."/>
            <person name="Wilken P.M."/>
            <person name="Duong T.A."/>
            <person name="Aylward J."/>
            <person name="Coetzee M.P."/>
            <person name="Dadej K."/>
            <person name="De Beer Z.W."/>
            <person name="Findlay W."/>
            <person name="Havenga M."/>
            <person name="Kolarik M."/>
            <person name="Menzies J.G."/>
            <person name="Naidoo K."/>
            <person name="Pochopski O."/>
            <person name="Shoukouhi P."/>
            <person name="Santana Q.C."/>
            <person name="Seifert K.A."/>
            <person name="Soal N."/>
            <person name="Steenkamp E.T."/>
            <person name="Tatham C.T."/>
            <person name="van der Nest M.A."/>
            <person name="Wingfield M.J."/>
        </authorList>
    </citation>
    <scope>NUCLEOTIDE SEQUENCE [LARGE SCALE GENOMIC DNA]</scope>
    <source>
        <strain evidence="1">CMW44962</strain>
    </source>
</reference>
<gene>
    <name evidence="1" type="ORF">Tdes44962_MAKER00339</name>
</gene>
<organism evidence="1 2">
    <name type="scientific">Teratosphaeria destructans</name>
    <dbReference type="NCBI Taxonomy" id="418781"/>
    <lineage>
        <taxon>Eukaryota</taxon>
        <taxon>Fungi</taxon>
        <taxon>Dikarya</taxon>
        <taxon>Ascomycota</taxon>
        <taxon>Pezizomycotina</taxon>
        <taxon>Dothideomycetes</taxon>
        <taxon>Dothideomycetidae</taxon>
        <taxon>Mycosphaerellales</taxon>
        <taxon>Teratosphaeriaceae</taxon>
        <taxon>Teratosphaeria</taxon>
    </lineage>
</organism>
<protein>
    <submittedName>
        <fullName evidence="1">Uncharacterized protein</fullName>
    </submittedName>
</protein>
<dbReference type="Proteomes" id="UP001138500">
    <property type="component" value="Unassembled WGS sequence"/>
</dbReference>
<dbReference type="AlphaFoldDB" id="A0A9W7SS62"/>
<proteinExistence type="predicted"/>
<accession>A0A9W7SS62</accession>
<dbReference type="EMBL" id="RIBY02001867">
    <property type="protein sequence ID" value="KAH9827613.1"/>
    <property type="molecule type" value="Genomic_DNA"/>
</dbReference>
<evidence type="ECO:0000313" key="2">
    <source>
        <dbReference type="Proteomes" id="UP001138500"/>
    </source>
</evidence>
<comment type="caution">
    <text evidence="1">The sequence shown here is derived from an EMBL/GenBank/DDBJ whole genome shotgun (WGS) entry which is preliminary data.</text>
</comment>
<keyword evidence="2" id="KW-1185">Reference proteome</keyword>
<sequence length="153" mass="16197">MPALDAVEFLLAPWIAVEAPNERQGLVHSRDVVVEAPEHTVLLRRDTVWCMVEWLEPSSMDLRFEVPGLGEEVALLHVAEVVGSTPGDVVGFVATEAQLDPSCVVEHADAVAVGQATGEKQGDVSGCVFGEATRAVDEIPGDEGLPAAESART</sequence>
<reference evidence="1 2" key="2">
    <citation type="journal article" date="2021" name="Curr. Genet.">
        <title>Genetic response to nitrogen starvation in the aggressive Eucalyptus foliar pathogen Teratosphaeria destructans.</title>
        <authorList>
            <person name="Havenga M."/>
            <person name="Wingfield B.D."/>
            <person name="Wingfield M.J."/>
            <person name="Dreyer L.L."/>
            <person name="Roets F."/>
            <person name="Aylward J."/>
        </authorList>
    </citation>
    <scope>NUCLEOTIDE SEQUENCE [LARGE SCALE GENOMIC DNA]</scope>
    <source>
        <strain evidence="1">CMW44962</strain>
    </source>
</reference>
<name>A0A9W7SS62_9PEZI</name>
<evidence type="ECO:0000313" key="1">
    <source>
        <dbReference type="EMBL" id="KAH9827613.1"/>
    </source>
</evidence>